<accession>A0A8D8AP71</accession>
<sequence length="130" mass="14906">MLVFLPFSINHLREVLITGNAIQNFNRICCVTIIFDTVLVRFQHRFVSIFNSNLVIVSEKGLPVKLVSSGQILKRLQHALDVDFFFVRFHCDFELPYVALVVLGCGENQFTFAMGKVNLLYSERCQARCC</sequence>
<evidence type="ECO:0000313" key="1">
    <source>
        <dbReference type="EMBL" id="CAG6460958.1"/>
    </source>
</evidence>
<name>A0A8D8AP71_CULPI</name>
<proteinExistence type="predicted"/>
<organism evidence="1">
    <name type="scientific">Culex pipiens</name>
    <name type="common">House mosquito</name>
    <dbReference type="NCBI Taxonomy" id="7175"/>
    <lineage>
        <taxon>Eukaryota</taxon>
        <taxon>Metazoa</taxon>
        <taxon>Ecdysozoa</taxon>
        <taxon>Arthropoda</taxon>
        <taxon>Hexapoda</taxon>
        <taxon>Insecta</taxon>
        <taxon>Pterygota</taxon>
        <taxon>Neoptera</taxon>
        <taxon>Endopterygota</taxon>
        <taxon>Diptera</taxon>
        <taxon>Nematocera</taxon>
        <taxon>Culicoidea</taxon>
        <taxon>Culicidae</taxon>
        <taxon>Culicinae</taxon>
        <taxon>Culicini</taxon>
        <taxon>Culex</taxon>
        <taxon>Culex</taxon>
    </lineage>
</organism>
<reference evidence="1" key="1">
    <citation type="submission" date="2021-05" db="EMBL/GenBank/DDBJ databases">
        <authorList>
            <person name="Alioto T."/>
            <person name="Alioto T."/>
            <person name="Gomez Garrido J."/>
        </authorList>
    </citation>
    <scope>NUCLEOTIDE SEQUENCE</scope>
</reference>
<dbReference type="AlphaFoldDB" id="A0A8D8AP71"/>
<dbReference type="EMBL" id="HBUE01041811">
    <property type="protein sequence ID" value="CAG6460958.1"/>
    <property type="molecule type" value="Transcribed_RNA"/>
</dbReference>
<protein>
    <submittedName>
        <fullName evidence="1">(northern house mosquito) hypothetical protein</fullName>
    </submittedName>
</protein>